<dbReference type="AlphaFoldDB" id="A0A193FI58"/>
<comment type="similarity">
    <text evidence="1">Belongs to the LysR transcriptional regulatory family.</text>
</comment>
<dbReference type="KEGG" id="bbro:BAU06_12075"/>
<name>A0A193FI58_9BORD</name>
<evidence type="ECO:0000256" key="3">
    <source>
        <dbReference type="ARBA" id="ARBA00023125"/>
    </source>
</evidence>
<dbReference type="PROSITE" id="PS50931">
    <property type="entry name" value="HTH_LYSR"/>
    <property type="match status" value="1"/>
</dbReference>
<dbReference type="PANTHER" id="PTHR30419:SF2">
    <property type="entry name" value="LYSR FAMILY TRANSCRIPTIONAL REGULATOR"/>
    <property type="match status" value="1"/>
</dbReference>
<dbReference type="GO" id="GO:0003677">
    <property type="term" value="F:DNA binding"/>
    <property type="evidence" value="ECO:0007669"/>
    <property type="project" value="UniProtKB-KW"/>
</dbReference>
<reference evidence="8 9" key="1">
    <citation type="submission" date="2016-06" db="EMBL/GenBank/DDBJ databases">
        <title>Complete genome sequences of Bordetella bronchialis and Bordetella flabilis.</title>
        <authorList>
            <person name="LiPuma J.J."/>
            <person name="Spilker T."/>
        </authorList>
    </citation>
    <scope>NUCLEOTIDE SEQUENCE [LARGE SCALE GENOMIC DNA]</scope>
    <source>
        <strain evidence="7 9">AU17976</strain>
        <strain evidence="6 8">AU3182</strain>
    </source>
</reference>
<dbReference type="EMBL" id="CP016171">
    <property type="protein sequence ID" value="ANN72003.1"/>
    <property type="molecule type" value="Genomic_DNA"/>
</dbReference>
<feature type="domain" description="HTH lysR-type" evidence="5">
    <location>
        <begin position="3"/>
        <end position="60"/>
    </location>
</feature>
<evidence type="ECO:0000313" key="7">
    <source>
        <dbReference type="EMBL" id="ANN72003.1"/>
    </source>
</evidence>
<dbReference type="STRING" id="463025.BAU08_12265"/>
<proteinExistence type="inferred from homology"/>
<keyword evidence="8" id="KW-1185">Reference proteome</keyword>
<evidence type="ECO:0000256" key="4">
    <source>
        <dbReference type="ARBA" id="ARBA00023163"/>
    </source>
</evidence>
<keyword evidence="2" id="KW-0805">Transcription regulation</keyword>
<dbReference type="Proteomes" id="UP000092213">
    <property type="component" value="Chromosome"/>
</dbReference>
<evidence type="ECO:0000256" key="1">
    <source>
        <dbReference type="ARBA" id="ARBA00009437"/>
    </source>
</evidence>
<evidence type="ECO:0000259" key="5">
    <source>
        <dbReference type="PROSITE" id="PS50931"/>
    </source>
</evidence>
<dbReference type="Gene3D" id="1.10.10.10">
    <property type="entry name" value="Winged helix-like DNA-binding domain superfamily/Winged helix DNA-binding domain"/>
    <property type="match status" value="1"/>
</dbReference>
<keyword evidence="4" id="KW-0804">Transcription</keyword>
<evidence type="ECO:0000256" key="2">
    <source>
        <dbReference type="ARBA" id="ARBA00023015"/>
    </source>
</evidence>
<organism evidence="7 9">
    <name type="scientific">Bordetella bronchialis</name>
    <dbReference type="NCBI Taxonomy" id="463025"/>
    <lineage>
        <taxon>Bacteria</taxon>
        <taxon>Pseudomonadati</taxon>
        <taxon>Pseudomonadota</taxon>
        <taxon>Betaproteobacteria</taxon>
        <taxon>Burkholderiales</taxon>
        <taxon>Alcaligenaceae</taxon>
        <taxon>Bordetella</taxon>
    </lineage>
</organism>
<dbReference type="PANTHER" id="PTHR30419">
    <property type="entry name" value="HTH-TYPE TRANSCRIPTIONAL REGULATOR YBHD"/>
    <property type="match status" value="1"/>
</dbReference>
<keyword evidence="3" id="KW-0238">DNA-binding</keyword>
<dbReference type="Pfam" id="PF03466">
    <property type="entry name" value="LysR_substrate"/>
    <property type="match status" value="1"/>
</dbReference>
<dbReference type="Pfam" id="PF00126">
    <property type="entry name" value="HTH_1"/>
    <property type="match status" value="1"/>
</dbReference>
<evidence type="ECO:0000313" key="6">
    <source>
        <dbReference type="EMBL" id="ANN66928.1"/>
    </source>
</evidence>
<dbReference type="SUPFAM" id="SSF46785">
    <property type="entry name" value="Winged helix' DNA-binding domain"/>
    <property type="match status" value="1"/>
</dbReference>
<dbReference type="RefSeq" id="WP_066349352.1">
    <property type="nucleotide sequence ID" value="NZ_CBCSFJ010000023.1"/>
</dbReference>
<sequence length="299" mass="32573">MHFDLTDLRLFLNTTETGSITAGAARTHLALASASARLRGLEDSLGTALLTRGRRGVRPTPAGQALAYHARSLLQHVERMREDLGDYASGFKGRVRLLCNTAAVTEHLPEPLGAFLRDHPSIDVDLQEEPSHRILPELRAGTADVGIVSDAVDLGGLYATPFRRDRLVLLAPRGHALARRARVRYSETLDHPHVGLPATTALCVYLDDQAARIGRSLPARVRVQGFDAVARLVIQGAGLGIMPESAARRWRGRGGARLLILDETWADRRLMLCARTLEGLPHYARALILALQPKAGDPL</sequence>
<dbReference type="EMBL" id="CP016170">
    <property type="protein sequence ID" value="ANN66928.1"/>
    <property type="molecule type" value="Genomic_DNA"/>
</dbReference>
<dbReference type="InterPro" id="IPR005119">
    <property type="entry name" value="LysR_subst-bd"/>
</dbReference>
<evidence type="ECO:0000313" key="8">
    <source>
        <dbReference type="Proteomes" id="UP000091897"/>
    </source>
</evidence>
<dbReference type="InterPro" id="IPR036390">
    <property type="entry name" value="WH_DNA-bd_sf"/>
</dbReference>
<dbReference type="SUPFAM" id="SSF53850">
    <property type="entry name" value="Periplasmic binding protein-like II"/>
    <property type="match status" value="1"/>
</dbReference>
<accession>A0A193FI58</accession>
<dbReference type="InterPro" id="IPR036388">
    <property type="entry name" value="WH-like_DNA-bd_sf"/>
</dbReference>
<dbReference type="GO" id="GO:0003700">
    <property type="term" value="F:DNA-binding transcription factor activity"/>
    <property type="evidence" value="ECO:0007669"/>
    <property type="project" value="InterPro"/>
</dbReference>
<dbReference type="OrthoDB" id="9785974at2"/>
<dbReference type="Gene3D" id="3.40.190.290">
    <property type="match status" value="1"/>
</dbReference>
<dbReference type="CDD" id="cd08421">
    <property type="entry name" value="PBP2_LTTR_like_1"/>
    <property type="match status" value="1"/>
</dbReference>
<dbReference type="InterPro" id="IPR000847">
    <property type="entry name" value="LysR_HTH_N"/>
</dbReference>
<gene>
    <name evidence="6" type="ORF">BAU06_12075</name>
    <name evidence="7" type="ORF">BAU08_12265</name>
</gene>
<protein>
    <submittedName>
        <fullName evidence="7">LysR family transcriptional regulator</fullName>
    </submittedName>
</protein>
<evidence type="ECO:0000313" key="9">
    <source>
        <dbReference type="Proteomes" id="UP000092213"/>
    </source>
</evidence>
<dbReference type="InterPro" id="IPR050950">
    <property type="entry name" value="HTH-type_LysR_regulators"/>
</dbReference>
<dbReference type="Proteomes" id="UP000091897">
    <property type="component" value="Chromosome"/>
</dbReference>
<dbReference type="GO" id="GO:0005829">
    <property type="term" value="C:cytosol"/>
    <property type="evidence" value="ECO:0007669"/>
    <property type="project" value="TreeGrafter"/>
</dbReference>